<evidence type="ECO:0000256" key="3">
    <source>
        <dbReference type="PIRSR" id="PIRSR606823-2"/>
    </source>
</evidence>
<dbReference type="AlphaFoldDB" id="A0A316YDF0"/>
<comment type="cofactor">
    <cofactor evidence="3">
        <name>Zn(2+)</name>
        <dbReference type="ChEBI" id="CHEBI:29105"/>
    </cofactor>
    <text evidence="3">Binds 1 zinc ion per subunit.</text>
</comment>
<reference evidence="9 10" key="1">
    <citation type="journal article" date="2018" name="Mol. Biol. Evol.">
        <title>Broad Genomic Sampling Reveals a Smut Pathogenic Ancestry of the Fungal Clade Ustilaginomycotina.</title>
        <authorList>
            <person name="Kijpornyongpan T."/>
            <person name="Mondo S.J."/>
            <person name="Barry K."/>
            <person name="Sandor L."/>
            <person name="Lee J."/>
            <person name="Lipzen A."/>
            <person name="Pangilinan J."/>
            <person name="LaButti K."/>
            <person name="Hainaut M."/>
            <person name="Henrissat B."/>
            <person name="Grigoriev I.V."/>
            <person name="Spatafora J.W."/>
            <person name="Aime M.C."/>
        </authorList>
    </citation>
    <scope>NUCLEOTIDE SEQUENCE [LARGE SCALE GENOMIC DNA]</scope>
    <source>
        <strain evidence="9 10">MCA 4198</strain>
    </source>
</reference>
<feature type="domain" description="Neutral/alkaline non-lysosomal ceramidase N-terminal" evidence="7">
    <location>
        <begin position="84"/>
        <end position="128"/>
    </location>
</feature>
<evidence type="ECO:0000259" key="7">
    <source>
        <dbReference type="Pfam" id="PF04734"/>
    </source>
</evidence>
<keyword evidence="4" id="KW-0746">Sphingolipid metabolism</keyword>
<dbReference type="OrthoDB" id="191371at2759"/>
<proteinExistence type="inferred from homology"/>
<feature type="compositionally biased region" description="Low complexity" evidence="5">
    <location>
        <begin position="135"/>
        <end position="144"/>
    </location>
</feature>
<feature type="binding site" evidence="3">
    <location>
        <position position="322"/>
    </location>
    <ligand>
        <name>Zn(2+)</name>
        <dbReference type="ChEBI" id="CHEBI:29105"/>
    </ligand>
</feature>
<feature type="binding site" evidence="3">
    <location>
        <position position="203"/>
    </location>
    <ligand>
        <name>Zn(2+)</name>
        <dbReference type="ChEBI" id="CHEBI:29105"/>
    </ligand>
</feature>
<keyword evidence="6" id="KW-0812">Transmembrane</keyword>
<dbReference type="GO" id="GO:0042759">
    <property type="term" value="P:long-chain fatty acid biosynthetic process"/>
    <property type="evidence" value="ECO:0007669"/>
    <property type="project" value="TreeGrafter"/>
</dbReference>
<dbReference type="Pfam" id="PF17048">
    <property type="entry name" value="Ceramidse_alk_C"/>
    <property type="match status" value="1"/>
</dbReference>
<dbReference type="GO" id="GO:0016020">
    <property type="term" value="C:membrane"/>
    <property type="evidence" value="ECO:0007669"/>
    <property type="project" value="GOC"/>
</dbReference>
<evidence type="ECO:0000256" key="5">
    <source>
        <dbReference type="SAM" id="MobiDB-lite"/>
    </source>
</evidence>
<dbReference type="EC" id="3.5.1.23" evidence="4"/>
<dbReference type="InterPro" id="IPR006823">
    <property type="entry name" value="Ceramidase_alk"/>
</dbReference>
<accession>A0A316YDF0</accession>
<keyword evidence="6" id="KW-1133">Transmembrane helix</keyword>
<keyword evidence="4" id="KW-0443">Lipid metabolism</keyword>
<dbReference type="InterPro" id="IPR038445">
    <property type="entry name" value="NCDase_C_sf"/>
</dbReference>
<keyword evidence="2 4" id="KW-0378">Hydrolase</keyword>
<protein>
    <recommendedName>
        <fullName evidence="4">Neutral ceramidase</fullName>
        <ecNumber evidence="4">3.5.1.23</ecNumber>
    </recommendedName>
</protein>
<feature type="domain" description="Neutral/alkaline non-lysosomal ceramidase C-terminal" evidence="8">
    <location>
        <begin position="661"/>
        <end position="829"/>
    </location>
</feature>
<evidence type="ECO:0000256" key="1">
    <source>
        <dbReference type="ARBA" id="ARBA00009835"/>
    </source>
</evidence>
<dbReference type="InParanoid" id="A0A316YDF0"/>
<keyword evidence="3" id="KW-0479">Metal-binding</keyword>
<evidence type="ECO:0000313" key="10">
    <source>
        <dbReference type="Proteomes" id="UP000245768"/>
    </source>
</evidence>
<comment type="similarity">
    <text evidence="1 4">Belongs to the neutral ceramidase family.</text>
</comment>
<feature type="binding site" evidence="3">
    <location>
        <position position="626"/>
    </location>
    <ligand>
        <name>Zn(2+)</name>
        <dbReference type="ChEBI" id="CHEBI:29105"/>
    </ligand>
</feature>
<evidence type="ECO:0000256" key="2">
    <source>
        <dbReference type="ARBA" id="ARBA00022801"/>
    </source>
</evidence>
<keyword evidence="3" id="KW-0862">Zinc</keyword>
<dbReference type="Proteomes" id="UP000245768">
    <property type="component" value="Unassembled WGS sequence"/>
</dbReference>
<sequence length="830" mass="89836">MVEKDYVSIPQEDILSGQEEYYDDGKKPTQRWRKGARSTKGALIAASLGALVLLALVYSGCSKDGSVNRCSAAASADGTAGLIFGLGTGDVSGPIVQTGMMGYASLPQVNTGLHIRQRSRAFIVGTDTSDEDQGAHLPDGGAPAADDDSGRPDPNDGLTDRWVYINSDICMGDSAVRRAIVNRLRQQYPGIYGERNVAFAGTHSHSGPGGFLNALIPTVTNFGVVDQTFNAIVEGTVRAVQKAHDDYMARRDRATKGQTKAKIYYGNSILKEAHINRSPFSYLQNPQEERDKYDSDQDDVFHMLQFLDDDGKKGLLSFYPVHGTSLYENNTLSSADNKGLAALMVEQQQDPSALPGQAAFVAGFSQANVGDTTPNVGGAFCDDGNPCDFEHSTCPNDRNKQRVENCHGRGPTWGDESLLAGPTGGWDFSGNEKIARYQADAALGLLDASLDSMTEVAGVVRSVKWNVAMNNFTFPLSNGTQVTTCPSALGYGFAGGTTDGPGAFDFVQGANSSEQHNPLWDIARTLVTPPSKKQIECQKPKRVLLSIGEQNLPYPWGPGGKEGLVETQILRAGNVFVLVVPGEFTTMAGRRIKDAVKAKILDLNILAAGLEPIVLIGGPASTYGHYITTREEYSVQRYEGGSTLFGPNTLEAYTHIFANFLTPALKDDEAAKMVPAGQLPELSFNKALRLGEQPIVYDRPAFGHKFGDVLVEPLESYQLSAKPNVTAQFVGANPRNDLRLEATYTEVQKQRSDQEPQTWDVVRTDGHHSTVMRWTQTNKATGSSVIDYGWTVEDGTSAGRYRLVYYGSAKTPVTGKIQPFVATSREFTLE</sequence>
<feature type="region of interest" description="Disordered" evidence="5">
    <location>
        <begin position="128"/>
        <end position="158"/>
    </location>
</feature>
<dbReference type="GO" id="GO:0005576">
    <property type="term" value="C:extracellular region"/>
    <property type="evidence" value="ECO:0007669"/>
    <property type="project" value="TreeGrafter"/>
</dbReference>
<evidence type="ECO:0000313" key="9">
    <source>
        <dbReference type="EMBL" id="PWN87536.1"/>
    </source>
</evidence>
<dbReference type="GO" id="GO:0046514">
    <property type="term" value="P:ceramide catabolic process"/>
    <property type="evidence" value="ECO:0007669"/>
    <property type="project" value="InterPro"/>
</dbReference>
<dbReference type="GO" id="GO:0017040">
    <property type="term" value="F:N-acylsphingosine amidohydrolase activity"/>
    <property type="evidence" value="ECO:0007669"/>
    <property type="project" value="UniProtKB-UniRule"/>
</dbReference>
<dbReference type="STRING" id="215250.A0A316YDF0"/>
<evidence type="ECO:0000256" key="6">
    <source>
        <dbReference type="SAM" id="Phobius"/>
    </source>
</evidence>
<dbReference type="EMBL" id="KZ819640">
    <property type="protein sequence ID" value="PWN87536.1"/>
    <property type="molecule type" value="Genomic_DNA"/>
</dbReference>
<dbReference type="PANTHER" id="PTHR12670:SF1">
    <property type="entry name" value="NEUTRAL CERAMIDASE"/>
    <property type="match status" value="1"/>
</dbReference>
<keyword evidence="10" id="KW-1185">Reference proteome</keyword>
<feature type="binding site" evidence="3">
    <location>
        <position position="583"/>
    </location>
    <ligand>
        <name>Zn(2+)</name>
        <dbReference type="ChEBI" id="CHEBI:29105"/>
    </ligand>
</feature>
<evidence type="ECO:0000259" key="8">
    <source>
        <dbReference type="Pfam" id="PF17048"/>
    </source>
</evidence>
<comment type="catalytic activity">
    <reaction evidence="4">
        <text>an N-acylsphing-4-enine + H2O = sphing-4-enine + a fatty acid</text>
        <dbReference type="Rhea" id="RHEA:20856"/>
        <dbReference type="ChEBI" id="CHEBI:15377"/>
        <dbReference type="ChEBI" id="CHEBI:28868"/>
        <dbReference type="ChEBI" id="CHEBI:52639"/>
        <dbReference type="ChEBI" id="CHEBI:57756"/>
        <dbReference type="EC" id="3.5.1.23"/>
    </reaction>
</comment>
<feature type="domain" description="Neutral/alkaline non-lysosomal ceramidase N-terminal" evidence="7">
    <location>
        <begin position="159"/>
        <end position="654"/>
    </location>
</feature>
<feature type="transmembrane region" description="Helical" evidence="6">
    <location>
        <begin position="41"/>
        <end position="60"/>
    </location>
</feature>
<dbReference type="InterPro" id="IPR031331">
    <property type="entry name" value="NEUT/ALK_ceramidase_C"/>
</dbReference>
<dbReference type="Pfam" id="PF04734">
    <property type="entry name" value="Ceramidase_alk"/>
    <property type="match status" value="2"/>
</dbReference>
<dbReference type="InterPro" id="IPR031329">
    <property type="entry name" value="NEUT/ALK_ceramidase_N"/>
</dbReference>
<dbReference type="Gene3D" id="2.60.40.2300">
    <property type="entry name" value="Neutral/alkaline non-lysosomal ceramidase, C-terminal domain"/>
    <property type="match status" value="1"/>
</dbReference>
<dbReference type="PANTHER" id="PTHR12670">
    <property type="entry name" value="CERAMIDASE"/>
    <property type="match status" value="1"/>
</dbReference>
<dbReference type="GO" id="GO:0046872">
    <property type="term" value="F:metal ion binding"/>
    <property type="evidence" value="ECO:0007669"/>
    <property type="project" value="UniProtKB-KW"/>
</dbReference>
<evidence type="ECO:0000256" key="4">
    <source>
        <dbReference type="RuleBase" id="RU366019"/>
    </source>
</evidence>
<dbReference type="RefSeq" id="XP_025374734.1">
    <property type="nucleotide sequence ID" value="XM_025523316.1"/>
</dbReference>
<name>A0A316YDF0_9BASI</name>
<keyword evidence="6" id="KW-0472">Membrane</keyword>
<organism evidence="9 10">
    <name type="scientific">Acaromyces ingoldii</name>
    <dbReference type="NCBI Taxonomy" id="215250"/>
    <lineage>
        <taxon>Eukaryota</taxon>
        <taxon>Fungi</taxon>
        <taxon>Dikarya</taxon>
        <taxon>Basidiomycota</taxon>
        <taxon>Ustilaginomycotina</taxon>
        <taxon>Exobasidiomycetes</taxon>
        <taxon>Exobasidiales</taxon>
        <taxon>Cryptobasidiaceae</taxon>
        <taxon>Acaromyces</taxon>
    </lineage>
</organism>
<dbReference type="GeneID" id="37045232"/>
<dbReference type="GO" id="GO:0046512">
    <property type="term" value="P:sphingosine biosynthetic process"/>
    <property type="evidence" value="ECO:0007669"/>
    <property type="project" value="TreeGrafter"/>
</dbReference>
<gene>
    <name evidence="9" type="ORF">FA10DRAFT_276403</name>
</gene>